<organism evidence="1 2">
    <name type="scientific">Oceanisphaera sediminis</name>
    <dbReference type="NCBI Taxonomy" id="981381"/>
    <lineage>
        <taxon>Bacteria</taxon>
        <taxon>Pseudomonadati</taxon>
        <taxon>Pseudomonadota</taxon>
        <taxon>Gammaproteobacteria</taxon>
        <taxon>Aeromonadales</taxon>
        <taxon>Aeromonadaceae</taxon>
        <taxon>Oceanisphaera</taxon>
    </lineage>
</organism>
<accession>A0ABP7ELW6</accession>
<evidence type="ECO:0000313" key="2">
    <source>
        <dbReference type="Proteomes" id="UP001501479"/>
    </source>
</evidence>
<sequence length="152" mass="17936">MATIDYPSQLPLPQQAGYAIQHVSPLMRVDMQSGRARQRRRFTSVPSMVKVNWLMSEVQAQLFEGFFRWTISDGADWFNCRIKTPMGLRPYECRFTDIYDGPVFVTTSLWRFTAELEIRERQTISQYDALFPDEIFQSDLLDRTMNQHWPES</sequence>
<dbReference type="Proteomes" id="UP001501479">
    <property type="component" value="Unassembled WGS sequence"/>
</dbReference>
<name>A0ABP7ELW6_9GAMM</name>
<gene>
    <name evidence="1" type="ORF">GCM10022421_31940</name>
</gene>
<protein>
    <submittedName>
        <fullName evidence="1">Membrane protein</fullName>
    </submittedName>
</protein>
<proteinExistence type="predicted"/>
<reference evidence="2" key="1">
    <citation type="journal article" date="2019" name="Int. J. Syst. Evol. Microbiol.">
        <title>The Global Catalogue of Microorganisms (GCM) 10K type strain sequencing project: providing services to taxonomists for standard genome sequencing and annotation.</title>
        <authorList>
            <consortium name="The Broad Institute Genomics Platform"/>
            <consortium name="The Broad Institute Genome Sequencing Center for Infectious Disease"/>
            <person name="Wu L."/>
            <person name="Ma J."/>
        </authorList>
    </citation>
    <scope>NUCLEOTIDE SEQUENCE [LARGE SCALE GENOMIC DNA]</scope>
    <source>
        <strain evidence="2">JCM 17329</strain>
    </source>
</reference>
<evidence type="ECO:0000313" key="1">
    <source>
        <dbReference type="EMBL" id="GAA3721087.1"/>
    </source>
</evidence>
<keyword evidence="2" id="KW-1185">Reference proteome</keyword>
<dbReference type="RefSeq" id="WP_344965757.1">
    <property type="nucleotide sequence ID" value="NZ_BAABDS010000046.1"/>
</dbReference>
<comment type="caution">
    <text evidence="1">The sequence shown here is derived from an EMBL/GenBank/DDBJ whole genome shotgun (WGS) entry which is preliminary data.</text>
</comment>
<dbReference type="EMBL" id="BAABDS010000046">
    <property type="protein sequence ID" value="GAA3721087.1"/>
    <property type="molecule type" value="Genomic_DNA"/>
</dbReference>